<dbReference type="EMBL" id="QJKJ01018367">
    <property type="protein sequence ID" value="RDX57659.1"/>
    <property type="molecule type" value="Genomic_DNA"/>
</dbReference>
<reference evidence="1" key="1">
    <citation type="submission" date="2018-05" db="EMBL/GenBank/DDBJ databases">
        <title>Draft genome of Mucuna pruriens seed.</title>
        <authorList>
            <person name="Nnadi N.E."/>
            <person name="Vos R."/>
            <person name="Hasami M.H."/>
            <person name="Devisetty U.K."/>
            <person name="Aguiy J.C."/>
        </authorList>
    </citation>
    <scope>NUCLEOTIDE SEQUENCE [LARGE SCALE GENOMIC DNA]</scope>
    <source>
        <strain evidence="1">JCA_2017</strain>
    </source>
</reference>
<accession>A0A371DYP8</accession>
<evidence type="ECO:0000313" key="2">
    <source>
        <dbReference type="Proteomes" id="UP000257109"/>
    </source>
</evidence>
<keyword evidence="2" id="KW-1185">Reference proteome</keyword>
<dbReference type="AlphaFoldDB" id="A0A371DYP8"/>
<protein>
    <submittedName>
        <fullName evidence="1">Uncharacterized protein</fullName>
    </submittedName>
</protein>
<name>A0A371DYP8_MUCPR</name>
<evidence type="ECO:0000313" key="1">
    <source>
        <dbReference type="EMBL" id="RDX57659.1"/>
    </source>
</evidence>
<feature type="non-terminal residue" evidence="1">
    <location>
        <position position="80"/>
    </location>
</feature>
<gene>
    <name evidence="1" type="ORF">CR513_63082</name>
</gene>
<proteinExistence type="predicted"/>
<organism evidence="1 2">
    <name type="scientific">Mucuna pruriens</name>
    <name type="common">Velvet bean</name>
    <name type="synonym">Dolichos pruriens</name>
    <dbReference type="NCBI Taxonomy" id="157652"/>
    <lineage>
        <taxon>Eukaryota</taxon>
        <taxon>Viridiplantae</taxon>
        <taxon>Streptophyta</taxon>
        <taxon>Embryophyta</taxon>
        <taxon>Tracheophyta</taxon>
        <taxon>Spermatophyta</taxon>
        <taxon>Magnoliopsida</taxon>
        <taxon>eudicotyledons</taxon>
        <taxon>Gunneridae</taxon>
        <taxon>Pentapetalae</taxon>
        <taxon>rosids</taxon>
        <taxon>fabids</taxon>
        <taxon>Fabales</taxon>
        <taxon>Fabaceae</taxon>
        <taxon>Papilionoideae</taxon>
        <taxon>50 kb inversion clade</taxon>
        <taxon>NPAAA clade</taxon>
        <taxon>indigoferoid/millettioid clade</taxon>
        <taxon>Phaseoleae</taxon>
        <taxon>Mucuna</taxon>
    </lineage>
</organism>
<comment type="caution">
    <text evidence="1">The sequence shown here is derived from an EMBL/GenBank/DDBJ whole genome shotgun (WGS) entry which is preliminary data.</text>
</comment>
<dbReference type="OrthoDB" id="274691at2759"/>
<dbReference type="Proteomes" id="UP000257109">
    <property type="component" value="Unassembled WGS sequence"/>
</dbReference>
<sequence length="80" mass="9276">MLPNDHGNTLHGESQKKQSCSIYLRHFLKIKKWTKAHHRRTLGDKLLISTHNIMSVKDTPYDFLEPKKVGSQIHAPSWSI</sequence>